<dbReference type="EMBL" id="CADDTS010000045">
    <property type="protein sequence ID" value="CAB1220853.1"/>
    <property type="molecule type" value="Genomic_DNA"/>
</dbReference>
<dbReference type="Pfam" id="PF15933">
    <property type="entry name" value="RnlB_antitoxin"/>
    <property type="match status" value="1"/>
</dbReference>
<evidence type="ECO:0000313" key="1">
    <source>
        <dbReference type="EMBL" id="CAB1220853.1"/>
    </source>
</evidence>
<protein>
    <submittedName>
        <fullName evidence="1">Antitoxin LsoB</fullName>
    </submittedName>
</protein>
<dbReference type="Proteomes" id="UP000489961">
    <property type="component" value="Unassembled WGS sequence"/>
</dbReference>
<accession>A0A811GLE4</accession>
<sequence>MDILIKELNDEKLVIITAILDFNPIKKLKLISAELEERKFQGTVTFDLLVLNGIEDNRFISMYFDGKKFDKSTICIQSHIKTNLEIEQNSFFKNNIDLLAHSVLSSKEISYFA</sequence>
<proteinExistence type="predicted"/>
<dbReference type="RefSeq" id="WP_174560465.1">
    <property type="nucleotide sequence ID" value="NZ_CADDTS010000045.1"/>
</dbReference>
<dbReference type="InterPro" id="IPR031834">
    <property type="entry name" value="RnlB/LsoB_antitoxin"/>
</dbReference>
<evidence type="ECO:0000313" key="2">
    <source>
        <dbReference type="Proteomes" id="UP000489961"/>
    </source>
</evidence>
<comment type="caution">
    <text evidence="1">The sequence shown here is derived from an EMBL/GenBank/DDBJ whole genome shotgun (WGS) entry which is preliminary data.</text>
</comment>
<reference evidence="1 2" key="1">
    <citation type="submission" date="2020-02" db="EMBL/GenBank/DDBJ databases">
        <authorList>
            <person name="Chaudhuri R."/>
        </authorList>
    </citation>
    <scope>NUCLEOTIDE SEQUENCE [LARGE SCALE GENOMIC DNA]</scope>
    <source>
        <strain evidence="1">SFB21</strain>
    </source>
</reference>
<dbReference type="AlphaFoldDB" id="A0A811GLE4"/>
<organism evidence="1 2">
    <name type="scientific">Acinetobacter bouvetii</name>
    <dbReference type="NCBI Taxonomy" id="202951"/>
    <lineage>
        <taxon>Bacteria</taxon>
        <taxon>Pseudomonadati</taxon>
        <taxon>Pseudomonadota</taxon>
        <taxon>Gammaproteobacteria</taxon>
        <taxon>Moraxellales</taxon>
        <taxon>Moraxellaceae</taxon>
        <taxon>Acinetobacter</taxon>
    </lineage>
</organism>
<name>A0A811GLE4_9GAMM</name>
<gene>
    <name evidence="1" type="primary">lsoB</name>
    <name evidence="1" type="ORF">SFB21_2668</name>
</gene>